<keyword evidence="2" id="KW-1133">Transmembrane helix</keyword>
<feature type="transmembrane region" description="Helical" evidence="2">
    <location>
        <begin position="292"/>
        <end position="316"/>
    </location>
</feature>
<feature type="compositionally biased region" description="Basic and acidic residues" evidence="1">
    <location>
        <begin position="1"/>
        <end position="12"/>
    </location>
</feature>
<keyword evidence="4" id="KW-1185">Reference proteome</keyword>
<evidence type="ECO:0000256" key="2">
    <source>
        <dbReference type="SAM" id="Phobius"/>
    </source>
</evidence>
<feature type="transmembrane region" description="Helical" evidence="2">
    <location>
        <begin position="216"/>
        <end position="239"/>
    </location>
</feature>
<organism evidence="3 4">
    <name type="scientific">Streptomyces paludis</name>
    <dbReference type="NCBI Taxonomy" id="2282738"/>
    <lineage>
        <taxon>Bacteria</taxon>
        <taxon>Bacillati</taxon>
        <taxon>Actinomycetota</taxon>
        <taxon>Actinomycetes</taxon>
        <taxon>Kitasatosporales</taxon>
        <taxon>Streptomycetaceae</taxon>
        <taxon>Streptomyces</taxon>
    </lineage>
</organism>
<feature type="transmembrane region" description="Helical" evidence="2">
    <location>
        <begin position="187"/>
        <end position="204"/>
    </location>
</feature>
<feature type="region of interest" description="Disordered" evidence="1">
    <location>
        <begin position="1"/>
        <end position="25"/>
    </location>
</feature>
<evidence type="ECO:0000313" key="4">
    <source>
        <dbReference type="Proteomes" id="UP000253868"/>
    </source>
</evidence>
<sequence>MSGRTGADRTGHLDPLLDPLLDPPSDPPRDPLWRLYPAAYRAAHGREIVDVHRELTADLPRAARLRADADLAAHAVRVRLRLDSASPAGRFLGLAAPFALAAGAVDCGLRLARWYESLVRSPAPAWIQLSAATEGVWALYMLLSALVCVGAVVALTGRWPLGAGLAVCGSLGTAALWSVSAPAHSEQVATPVAALLTVAVVLACPPDLRGDRGLSAAAGAMAAVAWFPVVAVHTGAFVVTTDYGAWPLLVLAVTGVALAVRAGSPGVREAGAMAVASPPLVAYAYADAWGELLPVLGIVVPLLAGVAVLAASVRAVRGRR</sequence>
<dbReference type="RefSeq" id="WP_114661231.1">
    <property type="nucleotide sequence ID" value="NZ_CP031194.1"/>
</dbReference>
<evidence type="ECO:0000256" key="1">
    <source>
        <dbReference type="SAM" id="MobiDB-lite"/>
    </source>
</evidence>
<feature type="transmembrane region" description="Helical" evidence="2">
    <location>
        <begin position="245"/>
        <end position="263"/>
    </location>
</feature>
<dbReference type="AlphaFoldDB" id="A0A345HT82"/>
<dbReference type="KEGG" id="spad:DVK44_22140"/>
<dbReference type="Proteomes" id="UP000253868">
    <property type="component" value="Chromosome"/>
</dbReference>
<keyword evidence="2" id="KW-0472">Membrane</keyword>
<proteinExistence type="predicted"/>
<evidence type="ECO:0000313" key="3">
    <source>
        <dbReference type="EMBL" id="AXG79906.1"/>
    </source>
</evidence>
<feature type="transmembrane region" description="Helical" evidence="2">
    <location>
        <begin position="162"/>
        <end position="181"/>
    </location>
</feature>
<dbReference type="EMBL" id="CP031194">
    <property type="protein sequence ID" value="AXG79906.1"/>
    <property type="molecule type" value="Genomic_DNA"/>
</dbReference>
<feature type="transmembrane region" description="Helical" evidence="2">
    <location>
        <begin position="135"/>
        <end position="155"/>
    </location>
</feature>
<reference evidence="4" key="1">
    <citation type="submission" date="2018-07" db="EMBL/GenBank/DDBJ databases">
        <authorList>
            <person name="Zhao J."/>
        </authorList>
    </citation>
    <scope>NUCLEOTIDE SEQUENCE [LARGE SCALE GENOMIC DNA]</scope>
    <source>
        <strain evidence="4">GSSD-12</strain>
    </source>
</reference>
<protein>
    <submittedName>
        <fullName evidence="3">Uncharacterized protein</fullName>
    </submittedName>
</protein>
<name>A0A345HT82_9ACTN</name>
<accession>A0A345HT82</accession>
<gene>
    <name evidence="3" type="ORF">DVK44_22140</name>
</gene>
<dbReference type="OrthoDB" id="3827723at2"/>
<keyword evidence="2" id="KW-0812">Transmembrane</keyword>